<evidence type="ECO:0000313" key="3">
    <source>
        <dbReference type="Proteomes" id="UP000193240"/>
    </source>
</evidence>
<feature type="region of interest" description="Disordered" evidence="1">
    <location>
        <begin position="309"/>
        <end position="375"/>
    </location>
</feature>
<evidence type="ECO:0000256" key="1">
    <source>
        <dbReference type="SAM" id="MobiDB-lite"/>
    </source>
</evidence>
<dbReference type="Proteomes" id="UP000193240">
    <property type="component" value="Unassembled WGS sequence"/>
</dbReference>
<gene>
    <name evidence="2" type="ORF">B5807_10920</name>
</gene>
<feature type="region of interest" description="Disordered" evidence="1">
    <location>
        <begin position="105"/>
        <end position="131"/>
    </location>
</feature>
<feature type="region of interest" description="Disordered" evidence="1">
    <location>
        <begin position="459"/>
        <end position="522"/>
    </location>
</feature>
<dbReference type="EMBL" id="KZ107857">
    <property type="protein sequence ID" value="OSS44387.1"/>
    <property type="molecule type" value="Genomic_DNA"/>
</dbReference>
<feature type="region of interest" description="Disordered" evidence="1">
    <location>
        <begin position="1"/>
        <end position="34"/>
    </location>
</feature>
<feature type="compositionally biased region" description="Polar residues" evidence="1">
    <location>
        <begin position="1"/>
        <end position="26"/>
    </location>
</feature>
<organism evidence="2 3">
    <name type="scientific">Epicoccum nigrum</name>
    <name type="common">Soil fungus</name>
    <name type="synonym">Epicoccum purpurascens</name>
    <dbReference type="NCBI Taxonomy" id="105696"/>
    <lineage>
        <taxon>Eukaryota</taxon>
        <taxon>Fungi</taxon>
        <taxon>Dikarya</taxon>
        <taxon>Ascomycota</taxon>
        <taxon>Pezizomycotina</taxon>
        <taxon>Dothideomycetes</taxon>
        <taxon>Pleosporomycetidae</taxon>
        <taxon>Pleosporales</taxon>
        <taxon>Pleosporineae</taxon>
        <taxon>Didymellaceae</taxon>
        <taxon>Epicoccum</taxon>
    </lineage>
</organism>
<proteinExistence type="predicted"/>
<feature type="compositionally biased region" description="Polar residues" evidence="1">
    <location>
        <begin position="497"/>
        <end position="516"/>
    </location>
</feature>
<sequence length="575" mass="63397">MAATHQLHTSMHTPELSMSDSENAYSSDEEEIPTREELDRWLGQAHHYVITEGGMDSDSIYSQRIHHINQNLQEISMYSYDCDRKLHRRVKQKIDHALREFEDNTGVDSSVEDDEVSDSVDVVPKEPLNSSSVIPTATSALRTLERSGKKDGDLERTHLYGGLMNHPEIWYHNAPASLPYPETIRMAEWESLRIHWDLAATGDMMNSEPVISNGVSFYDPRLTRHGSLPRFETGSRFELPAVNPMDMAKVADYATVDRLRKAVDVFNQHDDTKNDSGDFEYAPRVSLEKLEVGFQISQATLIGQVREAVNASPTRRRPDIGSSKKGSSASPTSSSLHDETEENICGDPAALGNEDVDEQTSKPTPNTPMPETHHVSPAIRRIKAATEYSIHSSTLPHSPPMTTKTVHKQVAAHVPTPVGSSGRQRKNTLPASPLSNTFTATGKRKRAAIDTVEEAVQPKNKTVIAPAKRSGSTESARPHTPGIASRSSGLHTPFSIPATTPALTPSGSSAASTPVSTKAKAAYKKTLKPRTKHDYEERVTPERYREIMNGRSNVTAQGHESVLRGVTRSGLVRKK</sequence>
<reference evidence="2 3" key="1">
    <citation type="journal article" date="2017" name="Genome Announc.">
        <title>Genome sequence of the saprophytic ascomycete Epicoccum nigrum ICMP 19927 strain isolated from New Zealand.</title>
        <authorList>
            <person name="Fokin M."/>
            <person name="Fleetwood D."/>
            <person name="Weir B.S."/>
            <person name="Villas-Boas S.G."/>
        </authorList>
    </citation>
    <scope>NUCLEOTIDE SEQUENCE [LARGE SCALE GENOMIC DNA]</scope>
    <source>
        <strain evidence="2 3">ICMP 19927</strain>
    </source>
</reference>
<dbReference type="InParanoid" id="A0A1Y2LMH4"/>
<feature type="compositionally biased region" description="Low complexity" evidence="1">
    <location>
        <begin position="321"/>
        <end position="335"/>
    </location>
</feature>
<dbReference type="AlphaFoldDB" id="A0A1Y2LMH4"/>
<accession>A0A1Y2LMH4</accession>
<keyword evidence="3" id="KW-1185">Reference proteome</keyword>
<evidence type="ECO:0000313" key="2">
    <source>
        <dbReference type="EMBL" id="OSS44387.1"/>
    </source>
</evidence>
<name>A0A1Y2LMH4_EPING</name>
<dbReference type="STRING" id="105696.A0A1Y2LMH4"/>
<feature type="compositionally biased region" description="Polar residues" evidence="1">
    <location>
        <begin position="418"/>
        <end position="440"/>
    </location>
</feature>
<feature type="region of interest" description="Disordered" evidence="1">
    <location>
        <begin position="415"/>
        <end position="445"/>
    </location>
</feature>
<protein>
    <submittedName>
        <fullName evidence="2">Uncharacterized protein</fullName>
    </submittedName>
</protein>